<feature type="compositionally biased region" description="Acidic residues" evidence="3">
    <location>
        <begin position="1824"/>
        <end position="1854"/>
    </location>
</feature>
<feature type="compositionally biased region" description="Basic and acidic residues" evidence="3">
    <location>
        <begin position="3538"/>
        <end position="3547"/>
    </location>
</feature>
<dbReference type="PROSITE" id="PS50102">
    <property type="entry name" value="RRM"/>
    <property type="match status" value="1"/>
</dbReference>
<reference evidence="5 6" key="1">
    <citation type="submission" date="2016-02" db="EMBL/GenBank/DDBJ databases">
        <title>Genome analysis of coral dinoflagellate symbionts highlights evolutionary adaptations to a symbiotic lifestyle.</title>
        <authorList>
            <person name="Aranda M."/>
            <person name="Li Y."/>
            <person name="Liew Y.J."/>
            <person name="Baumgarten S."/>
            <person name="Simakov O."/>
            <person name="Wilson M."/>
            <person name="Piel J."/>
            <person name="Ashoor H."/>
            <person name="Bougouffa S."/>
            <person name="Bajic V.B."/>
            <person name="Ryu T."/>
            <person name="Ravasi T."/>
            <person name="Bayer T."/>
            <person name="Micklem G."/>
            <person name="Kim H."/>
            <person name="Bhak J."/>
            <person name="Lajeunesse T.C."/>
            <person name="Voolstra C.R."/>
        </authorList>
    </citation>
    <scope>NUCLEOTIDE SEQUENCE [LARGE SCALE GENOMIC DNA]</scope>
    <source>
        <strain evidence="5 6">CCMP2467</strain>
    </source>
</reference>
<dbReference type="PANTHER" id="PTHR48125:SF10">
    <property type="entry name" value="OS12G0136300 PROTEIN"/>
    <property type="match status" value="1"/>
</dbReference>
<feature type="compositionally biased region" description="Low complexity" evidence="3">
    <location>
        <begin position="6119"/>
        <end position="6131"/>
    </location>
</feature>
<dbReference type="Gene3D" id="1.10.443.10">
    <property type="entry name" value="Intergrase catalytic core"/>
    <property type="match status" value="1"/>
</dbReference>
<feature type="compositionally biased region" description="Low complexity" evidence="3">
    <location>
        <begin position="4173"/>
        <end position="4191"/>
    </location>
</feature>
<dbReference type="SUPFAM" id="SSF54928">
    <property type="entry name" value="RNA-binding domain, RBD"/>
    <property type="match status" value="1"/>
</dbReference>
<dbReference type="EMBL" id="LSRX01000188">
    <property type="protein sequence ID" value="OLQ05328.1"/>
    <property type="molecule type" value="Genomic_DNA"/>
</dbReference>
<dbReference type="Pfam" id="PF04059">
    <property type="entry name" value="RRM_2"/>
    <property type="match status" value="1"/>
</dbReference>
<dbReference type="InterPro" id="IPR035979">
    <property type="entry name" value="RBD_domain_sf"/>
</dbReference>
<feature type="compositionally biased region" description="Low complexity" evidence="3">
    <location>
        <begin position="413"/>
        <end position="424"/>
    </location>
</feature>
<feature type="region of interest" description="Disordered" evidence="3">
    <location>
        <begin position="2399"/>
        <end position="2475"/>
    </location>
</feature>
<gene>
    <name evidence="5" type="ORF">AK812_SmicGene11524</name>
</gene>
<evidence type="ECO:0000256" key="2">
    <source>
        <dbReference type="SAM" id="Coils"/>
    </source>
</evidence>
<feature type="compositionally biased region" description="Basic and acidic residues" evidence="3">
    <location>
        <begin position="1723"/>
        <end position="1745"/>
    </location>
</feature>
<feature type="compositionally biased region" description="Polar residues" evidence="3">
    <location>
        <begin position="2435"/>
        <end position="2451"/>
    </location>
</feature>
<name>A0A1Q9ED51_SYMMI</name>
<feature type="compositionally biased region" description="Basic and acidic residues" evidence="3">
    <location>
        <begin position="3756"/>
        <end position="3767"/>
    </location>
</feature>
<sequence length="6167" mass="677640">MARRLLQWMLESLERCFRHLSKQADGLPKAETVQQFRQEAAEVAATAVAVVPVRRLVSADLPLKVDRDALALDMKDELLPSLVYAEDLLSGPAHLGRSILDCTQHEEGAEPMRVQMVGRSHEALDDVDPVAYGPEFCSARGDPPSDESMPAEWLQVTTIMMRNLPNKYTQRMLLMEVNHAGFFGSFDFFYLPIDTETGANRGYAFLNFLDPALAWTFRMMYEGRKMSRFNSSKIITIVPATLQGFEANYMHYAFARDLWSALVAVAEAEMEDIEFLMVRLQDSDLEKIRQAAQAALVASSRLQAAEREAASSNAENPGEAVPKVVAKSSSEAGQVATTGVAATTSSSTTVAPLPGPDAVPLSKKATRGPPPGPTFAKDTSPGAAAAAKAMAAKPVPVKPLPADPGSLGPPPKSTTTTPAKKTTTVLKCPPKVPEQQPAQPEVSGSQMEQQGPMSGEDAIALLMAPSSPPTSTPGPLATAKEPTVKAMPAQVATGATTAGDGGGAAASSSTSTGPQQPGDTGAAPTDDADEPGILGPQDPPQFAPPLRYSQWPQYDEGGRWFADSPPDYHDLNTECAVRSQIRAIIGDVAMDRLFLSQPARAQVRRDIPEVHPYARGSLQRIGLAPGPENERVVVDLEQADREFLQDRFAKSSQAPRESRWATWTLMAAKRQMSPLPVTVELIFAIGALMKVGRYRSAAQYFAIAKSRHIEAGHTWSQQLDLARAQAIRSITRGIGPAAAKLNISFDHVRLDFMSALTKAYTELEVPMSLRVKEPFATAITALWFLLPGIEVAGVKGEDVRFNRSERAVTVRLPVSKTDLEGKRCERRHVCICSLEHEQHCPHSEDKAAMFTALQRVVRPIFGDGQSAVSQRQMTQLARICAFVLRQETLYEWSPTALEKWSQHCFRVSGAQFFARAGLPFPVIQVVGRWGSMSLMRYVQDAIFVPDQTAAQVRSALTSASSPASASSSSQLQVQRVSADEVESVVRRVVAECWQNKAVFVHNTRTKFAHKPCENEQALQSFDWVQAVRSSQDQQPVRFPLKFEDLAISAGLEKQVIVFLRDRGITSSGVLYHLFADRSKIVRTLEPLKLGVKIGENTLKMDEVALDVAAAVLERIVDEIEFARAAHLSPTATPSGSQPAPSSQATSMADPSKAPKTLPKGYWAKRIKDFESSQIEGRNRVFPVHLLVGAEETLARMVFEFESSRLFTPVKLEEVISSRNFTPSRQMNPFAKKSIWLLSGLSAQISAVRVPDGFLQQMILEEVAISILDKYEVAVPRDWWHGLTSAAQQKFRSQMEQQFMQREQEGGNKGMQPIYISACSCDAPPDTYLHSGEAPASSSKKDENEGFYELVPSRRRWLAVLTIYMRFIRARAKQTPDPAPAAGGDELRQDLPGPSIYFQYLSCGSKNATVDRFLLDIYIRKMRLSTCLAMLGEQKDVDEGEEKPDSDDAAACDEEAGFMEAGERLEDDEDLKLFAMGHRSLFTELIDTNHGRSISHLPTRKQRVVSWYNHFWKRYASKWSNVLKFFIPAVMPVLSSRAYQRHLSQVARDRSLEEHLEDGMDQSKWTIPRLGKKQSSDLMKNQEPRLKLQAVWVHNIALHFFLIDPRVDSDSSMVVDCLAKAIEHAVNKCADRDCDIRTMSRLKLEEICRRIKLQEWAGSNVEIRTLRAFSQFEQALPVECLEHCIEKKYKALHIIREAKKTQKARVPWLAELKEAVQGKLLEKKYSRKKESEPADESPDAKGDLRVKSPASSVLASVVADLEADPPSVDPTMQYRRQMKLRIGSQQAGAGDPAPAAAAAPANEAPAAALAGGDAAMTAGLDLEDLEAPDVDDGQSADETENEDDIEDEGDGEEDAPGALEKTEPQTVDATALPDGVRGKAKAKSKAEKKSAGPAVRVDQYALLYVLRLRPGGLLVLTPVWRDRGNAGTSFIPKDDEIFHGLIFTPEFASAIIDMWQSGCSQDDCAACSQRSSSAPLFVHQHEFDEAEQLQLLFSEPIHWDEQDGLLELAKWMLRSLLTRAGQQSGERAEGSAAPGAEAALGQATSAETSQEATEAKARELAEKEAQENAAKEAQAKELREQATKEAAERKAQETRARELAEKKAQEDATKAAVAQEAKERKARELEEQARQEAAEQKAQETRGRELAEKKAQEEAAKAAVEQEPKAKAAAAAQELQALQDRAVTEALKKAAEEAKLAQERAVKAAVEEALKRKAEEEKTVEASTEKQLRVREQSLQETQGVEDSQETKEAQAAQEAERELQAQKEARRDQELLAERELEAQEEARKHQELLAQRKLEAQEEARKNEELLAQREREAQEEARKNEELLAQREREAQEEARKKEELVRRELQARALEEATQQARVPKERPQRTFSTLAAAASFEDTTLEGRVCEAKVAAAKSVPKVKKEVAEEPSPVLPEHVQDKYKGWWGRSDNESDTSLATPARATTTSKVLSSPTTPADSPSADPTSSGADSASTAGAHLLADPVKQLQQGGQQELVESLAKLVLEGKVSTQSADTGVPVSVAHAAPELPASVPKAALPSPPPAPSGGKNSENSAALAALPAAPPPPAPALAAAPAAPVQIETVNSATHPQEYKKFRKFCTEDSSAKELATAWKGGTFKMAAFAKYVRSGDGLALEACMRHKRQAEDMSQDEGHYYPYAEIFQFMGQDQVRTDEFVSRRCSTCRNTGVETFLYYDREKRQDEISIEMGIDPRAAAELAITLQQGHNPVELRSSSGKAKGEKPNNEPPQKKARPQKPQGSDLEIQIMANTQDFDIDKFIKEWVSACTHEEGRATTVKIELEQLESQSALMELISDSVAGMANTRKALQSLGKTPDVSAVQHILDKARPYVQGYKKHLRVATIASENRAAQPKKKAKSRTAWAATIGASGKRLSHVEETLHRAASASSVDVPWCSELGRKGDIDWLQFWRQAASEVIKSDFFHYENGANVTLQDLQRELVSSFNRCATRRGDEPTLHMILSKGDWKWKYEFLKQERNYMNVTNTDVGICPRCLAAKNNWLDVHERFNSARDIQAARATAVGPDIAFRQLSGWTPEVEAPDLLHVVWLGTGRDLVGSLCMEAVEHSRDFDGVTYDERFIGLRRSMQNWCIQRDIRPSTIEEITLSKLGVHTLSLDYPQGPSKGYANKVMVAYFADVLQEPFLVYPHVFASKLQGSVPSMPRNLSQPAAQKREEYLQLAQNLLQSRDVTETIRFKLSFVRGPHLMVDLGPGLLRLGQATASFVPKGSRCAASHPAGPRSLTAALQWAPAFIQGVANVLGVENVCEALCRFQSWNISSCFSGVGCAEQAALSLKKAATDFLHKHGFRNFDMGSGFLYSCDIDAWSQKVLSGTYPGCTFQSVGELIDGRLEVNISGALTVPVRLSLRPSLYALLCDGQEDAGETKDGCFPTLTTNSGSQEEMSASAGGKALCLEGAPASAVQRFAGNAMNVFSLALERVEPPFFTTSRNWDEEEGWNRDRWRSRNWWETTEEDQHWSWQQDTWQQDGQEWDQHESWQHEAWGQDSNDPTDPWQGWEGVAAWNKRQAEKSDSSRRPRSPAQEPASGSRQREDPPRYHWKDGEWKKKNTRGTRSLQKQQERIERGQKRRLENPYREREEPPAPEAPAAPPEESSEESLDTAPPAVVLREAPVPPAPADDEEESEESSSSRERTRAAPAEPQPEPQESAEPGQTAEAAESSDPAAEVKPEPTELAEAARAADGAFVVVKEEPDFSEDEPQPQADPPAAASWVFVRDLLDESAVNPEERVDPPKRVEPPPGAYRKAAAMATPPQSASPTPLTEAAVGRQLAELTAALQRAEASHREMQMALSASQERTQRLEAQLLQMQMGQAGSTAAPAGGTASSAAPPAVAVGSVSPVQLGLGSFTGQLKGVDLLKQAIKPPKPLKNQDDWERFVWQLETYAALVDSSFPGHLEEARREGDDADETVESEEYRQLSVKLFGMLVSLVSECAPALKIARGIRRQDGFFFGGSSGGSFIQSRRIEEWESDLAKYEAEFGVEKAISDEDKRALLMVESPSALKQHLAMTAGKLTKYEDVRGLVVSYLQAKRVWTPSGAYAQPAGRRRHDPDAMDIGKVGDAKGKDPKGKGKGKGKDDPKGKGKDRKGKEGKGKDTQKEKERCPICWRTGHTVKECWYNAKGKGKGAQQKGGVHAVNDDTASQLSAGPSASVAGSTATTAATTKPGVRHISDQKMRILAVSGERQGYLLVDTGATVSVCRPDTFLEPVDPAGRQTLYSVDDTPLDTKGTVEPVLKLGRRSRQEAKTTFQVVSGITDDILSVNRAVDAGARVVFDAAGSYIEWEDGSRADFIRSGRQFLMPYTCGARPRKRTRVAAIGEEENYPDDPEAQAVADFARAEAAAEEERRELAEDPGGNLESGPPPPDPEPVTESVPVEPTEEDKERHRLTHLPFQAWCPECVQGQDAVVQMDYTFYSRGAQQRQAPEDESILMTVLTLVDRDTGWPCSVQVPKKGAECGNFVLDTVEQYLNTLGHSRVTLQIDSEGSLRSVATAIRTRIGGWCVKTTDKMTPYKIVNGVEYLSSICRFGETVMAKLPKPGTKAQRRWIRGLWVGKLDRDNTNIILTECGALSVRSVRRLPAEAQANRTLMGSAAGVPWALRQGRVLREPPPMVAQPVVLPAPTVEATAAEEPGEYRELEGEAQLPTMAHEGETHRVDQEAQDVEAAAVLEDLVPLEDIEVFPPAGGIGDLASEHGAPAQASPSTAPEGGEATEAAQGDRKESSADLWARIESWACADDPAQTQQRLASVMELLDSAPDPAQIQQARLDQLRKLWRLKAFTPVHKKDKPAAAQTFHYKWVDKVKEGVAKSRFTCADVKRAYTAEQEQDLRVFVPTPTPEAHALLEITALQQDCAMRTFDVVAAFLIGQDRGAQEEKWVYMRPPPEWRPIWEEWVREQPPAQQARLWGQFSEMLFRLDGNLYGRRTAGSVYRDELEEVLCVKLKETGRYDFRRGVKDPCVYRCLKTGVVVVHHIDDGRCAGNAASLNKLLDEDLAAHCEITTGPLEAEGVSVEVMGKTKTRLPGCILTAPDPKHAENIIKALGLKPGEKSPVPSRKPDLGDTTPLEAGDAARYRSAVGSGIYLSADRRDIQYAVKELARHMAAPRRCDMNQAMLLGRYLQQRPSLVRVTTLDPEAHDGPLQLDVFCGGVVTTSTQTQPGLPATSSPDAELRGISRACREAIFVHDLAVLDFGLTLEVPRIWSDSSTGITAAKRIGPGTKLRHLDVSEFYVQGAVQAGKVLLRKVKGTENPANFLTKHPKTGNEVAQALPSLAMVDPNQVAGNTARKALGKACATVAQQILGVKAQPREEELIQWTLQTTMLLGLITWLVLLWFVCRWATGCCSRALGGRAFGSNPAGSGGKLFRTPVRAQPPRDLRPPAPEPEPLDGEAGAAAEAEQPAQEEPALPPVAVAPQGQRVRRRRLQPGARLPPVPQHNHGEMYYAPTRRTVHLYRNCVGLASVPQGDIIVEDLCLTCWGGMIIGTRHEDSANFFVVGENYTPHVFRGGGEEGGGRKEEGGAMQTLWWQLLATLGLPLEDIPPHDKVARGADRYQKLDEREIAELTVEGLRRSWKEGGLGAPDPAPATPASEEPPLKKPAGDADPGDSSQASASEPEEPVCKQARVLDRKANYVIVELPGLRPTSTHTFAGYAGPIARKLQKMTPQKGRYVGNLEWRQLVTFCPDELPEAFTNHFTRGQIAEMAARLEDAKLAMEADEPPATQVTRRLARHEQDAAKVAQAAVDSVKKEAKSQVRGRTSEATDSATNRRSKSLSYLAGPARRYNPAAMRTRRGKVAIDRDLWPLGAWNKALGERGPQPRYKGGGKGKRREVDNRAIWQISTCSEIAQLTEIDRQGVCATPVPKGPRADFLATEILPRGCYIDFEENRVRTAIGAWDEAPAKHFRTAFLKLFRSSTLPPMVEVVEEGLAKKLAKGASELKFLLTQHKVSADIQGELYENGVDTVARFAAAATDEADLKAMLKDSFSINPSESLKLRAQAAGVVVAWKTAISRVERQAEAEATDEVRDLAKPIPSTDYIAMRQAFAAKFGELEDKHIPAKEYIEKKLAELESGEFRAEPLTEIISRDEVDPDTLLPPHWDPKGTLSLKKGGSKTAMPSGPEQLRLRLTVLQNTLVMIQLRHPGRRELEDV</sequence>
<evidence type="ECO:0000313" key="5">
    <source>
        <dbReference type="EMBL" id="OLQ05328.1"/>
    </source>
</evidence>
<feature type="region of interest" description="Disordered" evidence="3">
    <location>
        <begin position="4167"/>
        <end position="4193"/>
    </location>
</feature>
<feature type="compositionally biased region" description="Basic and acidic residues" evidence="3">
    <location>
        <begin position="2210"/>
        <end position="2233"/>
    </location>
</feature>
<feature type="compositionally biased region" description="Basic and acidic residues" evidence="3">
    <location>
        <begin position="2115"/>
        <end position="2165"/>
    </location>
</feature>
<feature type="region of interest" description="Disordered" evidence="3">
    <location>
        <begin position="5068"/>
        <end position="5090"/>
    </location>
</feature>
<feature type="compositionally biased region" description="Low complexity" evidence="3">
    <location>
        <begin position="376"/>
        <end position="395"/>
    </location>
</feature>
<feature type="region of interest" description="Disordered" evidence="3">
    <location>
        <begin position="4709"/>
        <end position="4748"/>
    </location>
</feature>
<dbReference type="Proteomes" id="UP000186817">
    <property type="component" value="Unassembled WGS sequence"/>
</dbReference>
<keyword evidence="6" id="KW-1185">Reference proteome</keyword>
<feature type="compositionally biased region" description="Low complexity" evidence="3">
    <location>
        <begin position="3706"/>
        <end position="3715"/>
    </location>
</feature>
<dbReference type="GO" id="GO:0003677">
    <property type="term" value="F:DNA binding"/>
    <property type="evidence" value="ECO:0007669"/>
    <property type="project" value="InterPro"/>
</dbReference>
<dbReference type="InterPro" id="IPR013762">
    <property type="entry name" value="Integrase-like_cat_sf"/>
</dbReference>
<feature type="region of interest" description="Disordered" evidence="3">
    <location>
        <begin position="336"/>
        <end position="456"/>
    </location>
</feature>
<evidence type="ECO:0000256" key="1">
    <source>
        <dbReference type="PROSITE-ProRule" id="PRU00176"/>
    </source>
</evidence>
<dbReference type="GO" id="GO:0003723">
    <property type="term" value="F:RNA binding"/>
    <property type="evidence" value="ECO:0007669"/>
    <property type="project" value="UniProtKB-UniRule"/>
</dbReference>
<feature type="region of interest" description="Disordered" evidence="3">
    <location>
        <begin position="1128"/>
        <end position="1156"/>
    </location>
</feature>
<feature type="compositionally biased region" description="Basic and acidic residues" evidence="3">
    <location>
        <begin position="3590"/>
        <end position="3612"/>
    </location>
</feature>
<dbReference type="InterPro" id="IPR007201">
    <property type="entry name" value="Mei2-like_Rrm_C"/>
</dbReference>
<evidence type="ECO:0000256" key="3">
    <source>
        <dbReference type="SAM" id="MobiDB-lite"/>
    </source>
</evidence>
<feature type="region of interest" description="Disordered" evidence="3">
    <location>
        <begin position="494"/>
        <end position="550"/>
    </location>
</feature>
<feature type="compositionally biased region" description="Low complexity" evidence="3">
    <location>
        <begin position="5410"/>
        <end position="5438"/>
    </location>
</feature>
<feature type="compositionally biased region" description="Low complexity" evidence="3">
    <location>
        <begin position="3676"/>
        <end position="3695"/>
    </location>
</feature>
<dbReference type="GO" id="GO:0006310">
    <property type="term" value="P:DNA recombination"/>
    <property type="evidence" value="ECO:0007669"/>
    <property type="project" value="InterPro"/>
</dbReference>
<feature type="region of interest" description="Disordered" evidence="3">
    <location>
        <begin position="2023"/>
        <end position="2172"/>
    </location>
</feature>
<feature type="compositionally biased region" description="Basic and acidic residues" evidence="3">
    <location>
        <begin position="3561"/>
        <end position="3578"/>
    </location>
</feature>
<evidence type="ECO:0000259" key="4">
    <source>
        <dbReference type="PROSITE" id="PS50102"/>
    </source>
</evidence>
<feature type="compositionally biased region" description="Polar residues" evidence="3">
    <location>
        <begin position="2724"/>
        <end position="2735"/>
    </location>
</feature>
<feature type="region of interest" description="Disordered" evidence="3">
    <location>
        <begin position="2724"/>
        <end position="2760"/>
    </location>
</feature>
<feature type="compositionally biased region" description="Basic and acidic residues" evidence="3">
    <location>
        <begin position="2244"/>
        <end position="2287"/>
    </location>
</feature>
<feature type="region of interest" description="Disordered" evidence="3">
    <location>
        <begin position="5593"/>
        <end position="5642"/>
    </location>
</feature>
<feature type="compositionally biased region" description="Low complexity" evidence="3">
    <location>
        <begin position="505"/>
        <end position="525"/>
    </location>
</feature>
<comment type="caution">
    <text evidence="5">The sequence shown here is derived from an EMBL/GenBank/DDBJ whole genome shotgun (WGS) entry which is preliminary data.</text>
</comment>
<feature type="compositionally biased region" description="Low complexity" evidence="3">
    <location>
        <begin position="1128"/>
        <end position="1146"/>
    </location>
</feature>
<dbReference type="OrthoDB" id="446275at2759"/>
<dbReference type="InterPro" id="IPR000504">
    <property type="entry name" value="RRM_dom"/>
</dbReference>
<keyword evidence="2" id="KW-0175">Coiled coil</keyword>
<feature type="compositionally biased region" description="Basic and acidic residues" evidence="3">
    <location>
        <begin position="5764"/>
        <end position="5779"/>
    </location>
</feature>
<feature type="compositionally biased region" description="Polar residues" evidence="3">
    <location>
        <begin position="3490"/>
        <end position="3501"/>
    </location>
</feature>
<dbReference type="PANTHER" id="PTHR48125">
    <property type="entry name" value="LP07818P1"/>
    <property type="match status" value="1"/>
</dbReference>
<feature type="region of interest" description="Disordered" evidence="3">
    <location>
        <begin position="5750"/>
        <end position="5789"/>
    </location>
</feature>
<feature type="domain" description="RRM" evidence="4">
    <location>
        <begin position="157"/>
        <end position="242"/>
    </location>
</feature>
<dbReference type="GO" id="GO:0015074">
    <property type="term" value="P:DNA integration"/>
    <property type="evidence" value="ECO:0007669"/>
    <property type="project" value="InterPro"/>
</dbReference>
<protein>
    <recommendedName>
        <fullName evidence="4">RRM domain-containing protein</fullName>
    </recommendedName>
</protein>
<feature type="region of interest" description="Disordered" evidence="3">
    <location>
        <begin position="4067"/>
        <end position="4129"/>
    </location>
</feature>
<feature type="region of interest" description="Disordered" evidence="3">
    <location>
        <begin position="1824"/>
        <end position="1889"/>
    </location>
</feature>
<feature type="compositionally biased region" description="Basic and acidic residues" evidence="3">
    <location>
        <begin position="4086"/>
        <end position="4129"/>
    </location>
</feature>
<keyword evidence="1" id="KW-0694">RNA-binding</keyword>
<feature type="compositionally biased region" description="Polar residues" evidence="3">
    <location>
        <begin position="436"/>
        <end position="452"/>
    </location>
</feature>
<feature type="compositionally biased region" description="Pro residues" evidence="3">
    <location>
        <begin position="396"/>
        <end position="412"/>
    </location>
</feature>
<organism evidence="5 6">
    <name type="scientific">Symbiodinium microadriaticum</name>
    <name type="common">Dinoflagellate</name>
    <name type="synonym">Zooxanthella microadriatica</name>
    <dbReference type="NCBI Taxonomy" id="2951"/>
    <lineage>
        <taxon>Eukaryota</taxon>
        <taxon>Sar</taxon>
        <taxon>Alveolata</taxon>
        <taxon>Dinophyceae</taxon>
        <taxon>Suessiales</taxon>
        <taxon>Symbiodiniaceae</taxon>
        <taxon>Symbiodinium</taxon>
    </lineage>
</organism>
<proteinExistence type="predicted"/>
<dbReference type="CDD" id="cd12277">
    <property type="entry name" value="RRM3_MEI2_EAR1_like"/>
    <property type="match status" value="1"/>
</dbReference>
<feature type="region of interest" description="Disordered" evidence="3">
    <location>
        <begin position="5377"/>
        <end position="5440"/>
    </location>
</feature>
<feature type="compositionally biased region" description="Low complexity" evidence="3">
    <location>
        <begin position="336"/>
        <end position="351"/>
    </location>
</feature>
<feature type="region of interest" description="Disordered" evidence="3">
    <location>
        <begin position="4363"/>
        <end position="4412"/>
    </location>
</feature>
<feature type="coiled-coil region" evidence="2">
    <location>
        <begin position="3800"/>
        <end position="3827"/>
    </location>
</feature>
<feature type="region of interest" description="Disordered" evidence="3">
    <location>
        <begin position="3485"/>
        <end position="3792"/>
    </location>
</feature>
<evidence type="ECO:0000313" key="6">
    <source>
        <dbReference type="Proteomes" id="UP000186817"/>
    </source>
</evidence>
<feature type="region of interest" description="Disordered" evidence="3">
    <location>
        <begin position="2210"/>
        <end position="2287"/>
    </location>
</feature>
<feature type="compositionally biased region" description="Basic and acidic residues" evidence="3">
    <location>
        <begin position="2052"/>
        <end position="2108"/>
    </location>
</feature>
<feature type="region of interest" description="Disordered" evidence="3">
    <location>
        <begin position="2533"/>
        <end position="2553"/>
    </location>
</feature>
<feature type="region of interest" description="Disordered" evidence="3">
    <location>
        <begin position="1723"/>
        <end position="1746"/>
    </location>
</feature>
<feature type="region of interest" description="Disordered" evidence="3">
    <location>
        <begin position="308"/>
        <end position="327"/>
    </location>
</feature>
<feature type="region of interest" description="Disordered" evidence="3">
    <location>
        <begin position="2305"/>
        <end position="2343"/>
    </location>
</feature>
<feature type="region of interest" description="Disordered" evidence="3">
    <location>
        <begin position="6108"/>
        <end position="6136"/>
    </location>
</feature>
<accession>A0A1Q9ED51</accession>
<feature type="compositionally biased region" description="Low complexity" evidence="3">
    <location>
        <begin position="2029"/>
        <end position="2042"/>
    </location>
</feature>
<feature type="compositionally biased region" description="Low complexity" evidence="3">
    <location>
        <begin position="2452"/>
        <end position="2475"/>
    </location>
</feature>